<feature type="region of interest" description="Disordered" evidence="1">
    <location>
        <begin position="343"/>
        <end position="462"/>
    </location>
</feature>
<name>A0A091CUL1_FUKDA</name>
<gene>
    <name evidence="2" type="ORF">H920_17269</name>
</gene>
<dbReference type="EMBL" id="KN124392">
    <property type="protein sequence ID" value="KFO21360.1"/>
    <property type="molecule type" value="Genomic_DNA"/>
</dbReference>
<dbReference type="Proteomes" id="UP000028990">
    <property type="component" value="Unassembled WGS sequence"/>
</dbReference>
<dbReference type="AlphaFoldDB" id="A0A091CUL1"/>
<keyword evidence="2" id="KW-0675">Receptor</keyword>
<evidence type="ECO:0000256" key="1">
    <source>
        <dbReference type="SAM" id="MobiDB-lite"/>
    </source>
</evidence>
<organism evidence="2 3">
    <name type="scientific">Fukomys damarensis</name>
    <name type="common">Damaraland mole rat</name>
    <name type="synonym">Cryptomys damarensis</name>
    <dbReference type="NCBI Taxonomy" id="885580"/>
    <lineage>
        <taxon>Eukaryota</taxon>
        <taxon>Metazoa</taxon>
        <taxon>Chordata</taxon>
        <taxon>Craniata</taxon>
        <taxon>Vertebrata</taxon>
        <taxon>Euteleostomi</taxon>
        <taxon>Mammalia</taxon>
        <taxon>Eutheria</taxon>
        <taxon>Euarchontoglires</taxon>
        <taxon>Glires</taxon>
        <taxon>Rodentia</taxon>
        <taxon>Hystricomorpha</taxon>
        <taxon>Bathyergidae</taxon>
        <taxon>Fukomys</taxon>
    </lineage>
</organism>
<evidence type="ECO:0000313" key="3">
    <source>
        <dbReference type="Proteomes" id="UP000028990"/>
    </source>
</evidence>
<feature type="compositionally biased region" description="Basic and acidic residues" evidence="1">
    <location>
        <begin position="407"/>
        <end position="462"/>
    </location>
</feature>
<feature type="compositionally biased region" description="Low complexity" evidence="1">
    <location>
        <begin position="355"/>
        <end position="371"/>
    </location>
</feature>
<accession>A0A091CUL1</accession>
<keyword evidence="3" id="KW-1185">Reference proteome</keyword>
<evidence type="ECO:0000313" key="2">
    <source>
        <dbReference type="EMBL" id="KFO21360.1"/>
    </source>
</evidence>
<feature type="region of interest" description="Disordered" evidence="1">
    <location>
        <begin position="1"/>
        <end position="26"/>
    </location>
</feature>
<protein>
    <submittedName>
        <fullName evidence="2">Thyroid receptor-interacting protein 11</fullName>
    </submittedName>
</protein>
<reference evidence="2 3" key="1">
    <citation type="submission" date="2013-11" db="EMBL/GenBank/DDBJ databases">
        <title>The Damaraland mole rat (Fukomys damarensis) genome and evolution of African mole rats.</title>
        <authorList>
            <person name="Gladyshev V.N."/>
            <person name="Fang X."/>
        </authorList>
    </citation>
    <scope>NUCLEOTIDE SEQUENCE [LARGE SCALE GENOMIC DNA]</scope>
    <source>
        <tissue evidence="2">Liver</tissue>
    </source>
</reference>
<proteinExistence type="predicted"/>
<sequence length="462" mass="51751">MQPVAPSVPVGAGSAHAAAVPPSTSPGLHHRAAFYNNDMDFGDLVSSQQEINGLSNEISRLESEVGHWRHIAQAQAMHSPDQAKICRLQCVIKKVQEDRNQELDNHQNEIAVLQNLRENKPGEIKYQHGEEITKLGEEQLKTYTVQREHLLTDLSKKARENRLLKRKYNKVLEITAAKGAALTKLQEEKQLPARCESSGSDASRRTIQNLSRIIREKDLEVDALRWQSQTLWVILQMSSGAGDGVGDVNSAPVEQLLEELGKLKQQVNNAQEWKPQAMSAVWNLQQEQLQQPQSQALADSDAHTKLEVGSTALVSGQEQRESRPETLQWEWVRVQYGQGQRRDTQGLLSGKPHTPASSLSSASPEASQLLQPETEKQRRSLWGKGATVGARRREDRWSEAIAAAPGQERREREQTNVEVRPLKEKPKGLQDLPEENRVGTSRGKETEHQAEENTDMKHSVTL</sequence>